<proteinExistence type="predicted"/>
<evidence type="ECO:0000313" key="2">
    <source>
        <dbReference type="EMBL" id="CAL1409780.1"/>
    </source>
</evidence>
<name>A0AAV2GJY7_9ROSI</name>
<gene>
    <name evidence="2" type="ORF">LTRI10_LOCUS49250</name>
</gene>
<dbReference type="AlphaFoldDB" id="A0AAV2GJY7"/>
<dbReference type="Proteomes" id="UP001497516">
    <property type="component" value="Chromosome 9"/>
</dbReference>
<keyword evidence="3" id="KW-1185">Reference proteome</keyword>
<feature type="region of interest" description="Disordered" evidence="1">
    <location>
        <begin position="1"/>
        <end position="46"/>
    </location>
</feature>
<accession>A0AAV2GJY7</accession>
<sequence length="75" mass="7632">MAGVIYAQTDYGRQGNTAAPPPTPADNTSSSNPPSPPAGNTCSNSPKSGFFQYIRDAWNSLTISDLTVGVGAAGD</sequence>
<dbReference type="EMBL" id="OZ034822">
    <property type="protein sequence ID" value="CAL1409780.1"/>
    <property type="molecule type" value="Genomic_DNA"/>
</dbReference>
<reference evidence="2 3" key="1">
    <citation type="submission" date="2024-04" db="EMBL/GenBank/DDBJ databases">
        <authorList>
            <person name="Fracassetti M."/>
        </authorList>
    </citation>
    <scope>NUCLEOTIDE SEQUENCE [LARGE SCALE GENOMIC DNA]</scope>
</reference>
<organism evidence="2 3">
    <name type="scientific">Linum trigynum</name>
    <dbReference type="NCBI Taxonomy" id="586398"/>
    <lineage>
        <taxon>Eukaryota</taxon>
        <taxon>Viridiplantae</taxon>
        <taxon>Streptophyta</taxon>
        <taxon>Embryophyta</taxon>
        <taxon>Tracheophyta</taxon>
        <taxon>Spermatophyta</taxon>
        <taxon>Magnoliopsida</taxon>
        <taxon>eudicotyledons</taxon>
        <taxon>Gunneridae</taxon>
        <taxon>Pentapetalae</taxon>
        <taxon>rosids</taxon>
        <taxon>fabids</taxon>
        <taxon>Malpighiales</taxon>
        <taxon>Linaceae</taxon>
        <taxon>Linum</taxon>
    </lineage>
</organism>
<evidence type="ECO:0000256" key="1">
    <source>
        <dbReference type="SAM" id="MobiDB-lite"/>
    </source>
</evidence>
<evidence type="ECO:0000313" key="3">
    <source>
        <dbReference type="Proteomes" id="UP001497516"/>
    </source>
</evidence>
<protein>
    <submittedName>
        <fullName evidence="2">Uncharacterized protein</fullName>
    </submittedName>
</protein>